<evidence type="ECO:0000256" key="2">
    <source>
        <dbReference type="ARBA" id="ARBA00022729"/>
    </source>
</evidence>
<dbReference type="InterPro" id="IPR051398">
    <property type="entry name" value="Polysacch_Deacetylase"/>
</dbReference>
<dbReference type="GO" id="GO:0016810">
    <property type="term" value="F:hydrolase activity, acting on carbon-nitrogen (but not peptide) bonds"/>
    <property type="evidence" value="ECO:0007669"/>
    <property type="project" value="InterPro"/>
</dbReference>
<dbReference type="Proteomes" id="UP000324497">
    <property type="component" value="Chromosome"/>
</dbReference>
<evidence type="ECO:0000313" key="5">
    <source>
        <dbReference type="Proteomes" id="UP000324497"/>
    </source>
</evidence>
<dbReference type="PROSITE" id="PS51677">
    <property type="entry name" value="NODB"/>
    <property type="match status" value="1"/>
</dbReference>
<dbReference type="AlphaFoldDB" id="A0A3Q8CGH6"/>
<protein>
    <recommendedName>
        <fullName evidence="3">NodB homology domain-containing protein</fullName>
    </recommendedName>
</protein>
<dbReference type="GO" id="GO:0005975">
    <property type="term" value="P:carbohydrate metabolic process"/>
    <property type="evidence" value="ECO:0007669"/>
    <property type="project" value="InterPro"/>
</dbReference>
<comment type="subcellular location">
    <subcellularLocation>
        <location evidence="1">Secreted</location>
    </subcellularLocation>
</comment>
<dbReference type="KEGG" id="lng:BSQ50_05670"/>
<evidence type="ECO:0000259" key="3">
    <source>
        <dbReference type="PROSITE" id="PS51677"/>
    </source>
</evidence>
<dbReference type="Gene3D" id="3.20.20.370">
    <property type="entry name" value="Glycoside hydrolase/deacetylase"/>
    <property type="match status" value="1"/>
</dbReference>
<sequence>MFLGGILFLLGGCTQKSTTKKSSSTHSSRVIHKTNKKRTTTATWHHYQQPIELPILMYHSISSGNSLRVPPEQFANEMAALKQAGYYTLSASQAVRAFKTNSLPQEKCVWITLDDGYEDNYSAALPTLEKYHLQATINYITSFQSRSGYITHSQLEQMQHTGLISFTSHTVNHLDLNELTMKEQWQELEQSKKTLDLQLNQNTQVVAYPAGRYNQLTLQLAEKSGYEIGLTTHQGLANNRQGLFALDRIRITPGLSTAQFMYLIANG</sequence>
<dbReference type="EMBL" id="CP018180">
    <property type="protein sequence ID" value="AUJ33209.1"/>
    <property type="molecule type" value="Genomic_DNA"/>
</dbReference>
<evidence type="ECO:0000256" key="1">
    <source>
        <dbReference type="ARBA" id="ARBA00004613"/>
    </source>
</evidence>
<dbReference type="PANTHER" id="PTHR34216">
    <property type="match status" value="1"/>
</dbReference>
<accession>A0A3Q8CGH6</accession>
<dbReference type="PANTHER" id="PTHR34216:SF3">
    <property type="entry name" value="POLY-BETA-1,6-N-ACETYL-D-GLUCOSAMINE N-DEACETYLASE"/>
    <property type="match status" value="1"/>
</dbReference>
<dbReference type="InterPro" id="IPR002509">
    <property type="entry name" value="NODB_dom"/>
</dbReference>
<name>A0A3Q8CGH6_9LACO</name>
<reference evidence="4 5" key="1">
    <citation type="submission" date="2016-11" db="EMBL/GenBank/DDBJ databases">
        <title>Interaction between Lactobacillus species and yeast in water kefir.</title>
        <authorList>
            <person name="Behr J."/>
            <person name="Xu D."/>
            <person name="Vogel R.F."/>
        </authorList>
    </citation>
    <scope>NUCLEOTIDE SEQUENCE [LARGE SCALE GENOMIC DNA]</scope>
    <source>
        <strain evidence="4 5">TMW 1.1827</strain>
    </source>
</reference>
<dbReference type="GO" id="GO:0005576">
    <property type="term" value="C:extracellular region"/>
    <property type="evidence" value="ECO:0007669"/>
    <property type="project" value="UniProtKB-SubCell"/>
</dbReference>
<organism evidence="4 5">
    <name type="scientific">Liquorilactobacillus nagelii</name>
    <dbReference type="NCBI Taxonomy" id="82688"/>
    <lineage>
        <taxon>Bacteria</taxon>
        <taxon>Bacillati</taxon>
        <taxon>Bacillota</taxon>
        <taxon>Bacilli</taxon>
        <taxon>Lactobacillales</taxon>
        <taxon>Lactobacillaceae</taxon>
        <taxon>Liquorilactobacillus</taxon>
    </lineage>
</organism>
<evidence type="ECO:0000313" key="4">
    <source>
        <dbReference type="EMBL" id="AUJ33209.1"/>
    </source>
</evidence>
<keyword evidence="2" id="KW-0732">Signal</keyword>
<dbReference type="CDD" id="cd10918">
    <property type="entry name" value="CE4_NodB_like_5s_6s"/>
    <property type="match status" value="1"/>
</dbReference>
<dbReference type="InterPro" id="IPR011330">
    <property type="entry name" value="Glyco_hydro/deAcase_b/a-brl"/>
</dbReference>
<keyword evidence="5" id="KW-1185">Reference proteome</keyword>
<feature type="domain" description="NodB homology" evidence="3">
    <location>
        <begin position="107"/>
        <end position="267"/>
    </location>
</feature>
<dbReference type="SUPFAM" id="SSF88713">
    <property type="entry name" value="Glycoside hydrolase/deacetylase"/>
    <property type="match status" value="1"/>
</dbReference>
<dbReference type="Pfam" id="PF01522">
    <property type="entry name" value="Polysacc_deac_1"/>
    <property type="match status" value="1"/>
</dbReference>
<gene>
    <name evidence="4" type="ORF">BSQ50_05670</name>
</gene>
<proteinExistence type="predicted"/>